<dbReference type="GO" id="GO:0005886">
    <property type="term" value="C:plasma membrane"/>
    <property type="evidence" value="ECO:0007669"/>
    <property type="project" value="UniProtKB-SubCell"/>
</dbReference>
<dbReference type="AlphaFoldDB" id="A0AAW0H2C7"/>
<dbReference type="InterPro" id="IPR013783">
    <property type="entry name" value="Ig-like_fold"/>
</dbReference>
<evidence type="ECO:0000256" key="7">
    <source>
        <dbReference type="ARBA" id="ARBA00023136"/>
    </source>
</evidence>
<dbReference type="EMBL" id="JBBHLL010002470">
    <property type="protein sequence ID" value="KAK7795402.1"/>
    <property type="molecule type" value="Genomic_DNA"/>
</dbReference>
<comment type="caution">
    <text evidence="11">The sequence shown here is derived from an EMBL/GenBank/DDBJ whole genome shotgun (WGS) entry which is preliminary data.</text>
</comment>
<evidence type="ECO:0000256" key="9">
    <source>
        <dbReference type="ARBA" id="ARBA00023180"/>
    </source>
</evidence>
<dbReference type="SUPFAM" id="SSF48726">
    <property type="entry name" value="Immunoglobulin"/>
    <property type="match status" value="3"/>
</dbReference>
<dbReference type="InterPro" id="IPR036179">
    <property type="entry name" value="Ig-like_dom_sf"/>
</dbReference>
<name>A0AAW0H2C7_MYOGA</name>
<keyword evidence="8" id="KW-1015">Disulfide bond</keyword>
<keyword evidence="3" id="KW-0812">Transmembrane</keyword>
<dbReference type="GO" id="GO:0002764">
    <property type="term" value="P:immune response-regulating signaling pathway"/>
    <property type="evidence" value="ECO:0007669"/>
    <property type="project" value="TreeGrafter"/>
</dbReference>
<dbReference type="PANTHER" id="PTHR11738:SF179">
    <property type="entry name" value="LEUKOCYTE IMMUNOGLOBULIN-LIKE RECEPTOR SUBFAMILY A MEMBER 5"/>
    <property type="match status" value="1"/>
</dbReference>
<evidence type="ECO:0000256" key="5">
    <source>
        <dbReference type="ARBA" id="ARBA00022737"/>
    </source>
</evidence>
<evidence type="ECO:0000256" key="2">
    <source>
        <dbReference type="ARBA" id="ARBA00022475"/>
    </source>
</evidence>
<reference evidence="11 12" key="1">
    <citation type="journal article" date="2023" name="bioRxiv">
        <title>Conserved and derived expression patterns and positive selection on dental genes reveal complex evolutionary context of ever-growing rodent molars.</title>
        <authorList>
            <person name="Calamari Z.T."/>
            <person name="Song A."/>
            <person name="Cohen E."/>
            <person name="Akter M."/>
            <person name="Roy R.D."/>
            <person name="Hallikas O."/>
            <person name="Christensen M.M."/>
            <person name="Li P."/>
            <person name="Marangoni P."/>
            <person name="Jernvall J."/>
            <person name="Klein O.D."/>
        </authorList>
    </citation>
    <scope>NUCLEOTIDE SEQUENCE [LARGE SCALE GENOMIC DNA]</scope>
    <source>
        <strain evidence="11">V071</strain>
    </source>
</reference>
<keyword evidence="5" id="KW-0677">Repeat</keyword>
<evidence type="ECO:0000256" key="3">
    <source>
        <dbReference type="ARBA" id="ARBA00022692"/>
    </source>
</evidence>
<keyword evidence="12" id="KW-1185">Reference proteome</keyword>
<dbReference type="FunFam" id="2.60.40.10:FF:000049">
    <property type="entry name" value="Leukocyte immunoglobulin-like receptor subfamily B member 1"/>
    <property type="match status" value="2"/>
</dbReference>
<protein>
    <recommendedName>
        <fullName evidence="13">Ig-like domain-containing protein</fullName>
    </recommendedName>
</protein>
<keyword evidence="10" id="KW-0393">Immunoglobulin domain</keyword>
<evidence type="ECO:0000256" key="6">
    <source>
        <dbReference type="ARBA" id="ARBA00022989"/>
    </source>
</evidence>
<evidence type="ECO:0000256" key="10">
    <source>
        <dbReference type="ARBA" id="ARBA00023319"/>
    </source>
</evidence>
<dbReference type="Proteomes" id="UP001488838">
    <property type="component" value="Unassembled WGS sequence"/>
</dbReference>
<keyword evidence="4" id="KW-0732">Signal</keyword>
<dbReference type="InterPro" id="IPR050412">
    <property type="entry name" value="Ig-like_Receptors_ImmuneReg"/>
</dbReference>
<gene>
    <name evidence="11" type="ORF">U0070_008435</name>
</gene>
<keyword evidence="9" id="KW-0325">Glycoprotein</keyword>
<keyword evidence="6" id="KW-1133">Transmembrane helix</keyword>
<evidence type="ECO:0000256" key="4">
    <source>
        <dbReference type="ARBA" id="ARBA00022729"/>
    </source>
</evidence>
<dbReference type="PANTHER" id="PTHR11738">
    <property type="entry name" value="MHC CLASS I NK CELL RECEPTOR"/>
    <property type="match status" value="1"/>
</dbReference>
<dbReference type="GO" id="GO:0032396">
    <property type="term" value="F:inhibitory MHC class I receptor activity"/>
    <property type="evidence" value="ECO:0007669"/>
    <property type="project" value="TreeGrafter"/>
</dbReference>
<keyword evidence="2" id="KW-1003">Cell membrane</keyword>
<evidence type="ECO:0000313" key="12">
    <source>
        <dbReference type="Proteomes" id="UP001488838"/>
    </source>
</evidence>
<evidence type="ECO:0000256" key="8">
    <source>
        <dbReference type="ARBA" id="ARBA00023157"/>
    </source>
</evidence>
<accession>A0AAW0H2C7</accession>
<dbReference type="GO" id="GO:0019221">
    <property type="term" value="P:cytokine-mediated signaling pathway"/>
    <property type="evidence" value="ECO:0007669"/>
    <property type="project" value="TreeGrafter"/>
</dbReference>
<dbReference type="Gene3D" id="2.60.40.10">
    <property type="entry name" value="Immunoglobulins"/>
    <property type="match status" value="3"/>
</dbReference>
<organism evidence="11 12">
    <name type="scientific">Myodes glareolus</name>
    <name type="common">Bank vole</name>
    <name type="synonym">Clethrionomys glareolus</name>
    <dbReference type="NCBI Taxonomy" id="447135"/>
    <lineage>
        <taxon>Eukaryota</taxon>
        <taxon>Metazoa</taxon>
        <taxon>Chordata</taxon>
        <taxon>Craniata</taxon>
        <taxon>Vertebrata</taxon>
        <taxon>Euteleostomi</taxon>
        <taxon>Mammalia</taxon>
        <taxon>Eutheria</taxon>
        <taxon>Euarchontoglires</taxon>
        <taxon>Glires</taxon>
        <taxon>Rodentia</taxon>
        <taxon>Myomorpha</taxon>
        <taxon>Muroidea</taxon>
        <taxon>Cricetidae</taxon>
        <taxon>Arvicolinae</taxon>
        <taxon>Myodes</taxon>
    </lineage>
</organism>
<keyword evidence="7" id="KW-0472">Membrane</keyword>
<evidence type="ECO:0008006" key="13">
    <source>
        <dbReference type="Google" id="ProtNLM"/>
    </source>
</evidence>
<proteinExistence type="predicted"/>
<evidence type="ECO:0000313" key="11">
    <source>
        <dbReference type="EMBL" id="KAK7795402.1"/>
    </source>
</evidence>
<sequence length="346" mass="38796">MAQCRPILVFLYKHQWLIRKKSFPQQTHSVSQSQPSGDCRRECDSQVCVTRAISHVHLMKDEIHSDLFEALFSVDPVTPNQRWRFTCYGYSSSSPQLWSMPSNQLELLVSGNLHKPTIWVEPGSVIMTGAMFLSGGDITATLTPAGWTERSNTLELVVTGVYNKPILLTLQDPVVTVGMTVTLSCTSNHSYNWFILTKNSQKFSHRQCLQEKDTGLFFAKFPVSQRPSGKGLRVPYIHGKASCRKISAVTLTTLGWSERSDMLELVVTAYLLETLWLYFTKSLPLPLLGVHHDKPTLSALLSPVVTPGGNVTFKCVSSKGYDWFTLTGADQFVQSRRHCLHTLDSP</sequence>
<comment type="subcellular location">
    <subcellularLocation>
        <location evidence="1">Cell membrane</location>
        <topology evidence="1">Single-pass membrane protein</topology>
    </subcellularLocation>
</comment>
<evidence type="ECO:0000256" key="1">
    <source>
        <dbReference type="ARBA" id="ARBA00004162"/>
    </source>
</evidence>